<feature type="region of interest" description="Disordered" evidence="1">
    <location>
        <begin position="414"/>
        <end position="433"/>
    </location>
</feature>
<comment type="caution">
    <text evidence="3">The sequence shown here is derived from an EMBL/GenBank/DDBJ whole genome shotgun (WGS) entry which is preliminary data.</text>
</comment>
<feature type="compositionally biased region" description="Polar residues" evidence="1">
    <location>
        <begin position="452"/>
        <end position="461"/>
    </location>
</feature>
<dbReference type="EMBL" id="LKEB01000031">
    <property type="protein sequence ID" value="ROW09290.1"/>
    <property type="molecule type" value="Genomic_DNA"/>
</dbReference>
<feature type="chain" id="PRO_5019192716" evidence="2">
    <location>
        <begin position="23"/>
        <end position="532"/>
    </location>
</feature>
<feature type="compositionally biased region" description="Low complexity" evidence="1">
    <location>
        <begin position="186"/>
        <end position="199"/>
    </location>
</feature>
<proteinExistence type="predicted"/>
<feature type="region of interest" description="Disordered" evidence="1">
    <location>
        <begin position="99"/>
        <end position="141"/>
    </location>
</feature>
<keyword evidence="4" id="KW-1185">Reference proteome</keyword>
<feature type="region of interest" description="Disordered" evidence="1">
    <location>
        <begin position="256"/>
        <end position="282"/>
    </location>
</feature>
<feature type="signal peptide" evidence="2">
    <location>
        <begin position="1"/>
        <end position="22"/>
    </location>
</feature>
<feature type="region of interest" description="Disordered" evidence="1">
    <location>
        <begin position="317"/>
        <end position="346"/>
    </location>
</feature>
<feature type="region of interest" description="Disordered" evidence="1">
    <location>
        <begin position="186"/>
        <end position="224"/>
    </location>
</feature>
<feature type="region of interest" description="Disordered" evidence="1">
    <location>
        <begin position="449"/>
        <end position="470"/>
    </location>
</feature>
<reference evidence="3 4" key="1">
    <citation type="submission" date="2015-09" db="EMBL/GenBank/DDBJ databases">
        <title>Host preference determinants of Valsa canker pathogens revealed by comparative genomics.</title>
        <authorList>
            <person name="Yin Z."/>
            <person name="Huang L."/>
        </authorList>
    </citation>
    <scope>NUCLEOTIDE SEQUENCE [LARGE SCALE GENOMIC DNA]</scope>
    <source>
        <strain evidence="3 4">SXYLt</strain>
    </source>
</reference>
<evidence type="ECO:0000313" key="4">
    <source>
        <dbReference type="Proteomes" id="UP000285146"/>
    </source>
</evidence>
<name>A0A423X0K6_9PEZI</name>
<keyword evidence="2" id="KW-0732">Signal</keyword>
<sequence>MHSTIVSSSLLTLAALLPISGAAPFAVTSGHDGLMIEDNPLEGGARATGIPAVIHDTERTAKRSSAHVPGAPDASRIYEISKIPVYDIDIDTTDKVADVAGSSSTGTTSSAADAATETAASASKERRKVKISSSEEEEGSTSLGKIWDGFKDVGKGLLKGTAVTAGSTILGDIASNEAQSAAASSSTTAAAASTAAPAASKERRKVSSSSSSSEEEEGSSSLTSGLVDAAKDFGKSTLVSAGSTILGSEIANEVEKHLSPSTTTAAAQQQRRSTTTVSGARESKLAKAFKDAGLGPNAPLELIYEGGGEIDSRSVAASLGKATGKKATHEIIKDEKNKNKTGSIEDEVKSDLQELKTKITDLLSELEDKDKDKDSSSKVRTLAATEKRSPGLGSLLKGGEKLLEGTKDGYDLLESLQDNNSNQKRSPKLSSLLKGGEKVLEGLEDGYDLLESSQDNNSNQKRSPKLSSLLKGGEKVLEGLEDGYDLLESSQDNSNQKRSPGVNDPGTEETLRKLNEGLIKHAKGVKHESSSA</sequence>
<evidence type="ECO:0000313" key="3">
    <source>
        <dbReference type="EMBL" id="ROW09290.1"/>
    </source>
</evidence>
<gene>
    <name evidence="3" type="ORF">VPNG_05840</name>
</gene>
<feature type="compositionally biased region" description="Polar residues" evidence="1">
    <location>
        <begin position="259"/>
        <end position="278"/>
    </location>
</feature>
<dbReference type="AlphaFoldDB" id="A0A423X0K6"/>
<dbReference type="InParanoid" id="A0A423X0K6"/>
<feature type="region of interest" description="Disordered" evidence="1">
    <location>
        <begin position="483"/>
        <end position="509"/>
    </location>
</feature>
<organism evidence="3 4">
    <name type="scientific">Cytospora leucostoma</name>
    <dbReference type="NCBI Taxonomy" id="1230097"/>
    <lineage>
        <taxon>Eukaryota</taxon>
        <taxon>Fungi</taxon>
        <taxon>Dikarya</taxon>
        <taxon>Ascomycota</taxon>
        <taxon>Pezizomycotina</taxon>
        <taxon>Sordariomycetes</taxon>
        <taxon>Sordariomycetidae</taxon>
        <taxon>Diaporthales</taxon>
        <taxon>Cytosporaceae</taxon>
        <taxon>Cytospora</taxon>
    </lineage>
</organism>
<accession>A0A423X0K6</accession>
<feature type="compositionally biased region" description="Basic and acidic residues" evidence="1">
    <location>
        <begin position="366"/>
        <end position="377"/>
    </location>
</feature>
<evidence type="ECO:0000256" key="1">
    <source>
        <dbReference type="SAM" id="MobiDB-lite"/>
    </source>
</evidence>
<evidence type="ECO:0000256" key="2">
    <source>
        <dbReference type="SAM" id="SignalP"/>
    </source>
</evidence>
<dbReference type="Proteomes" id="UP000285146">
    <property type="component" value="Unassembled WGS sequence"/>
</dbReference>
<feature type="compositionally biased region" description="Low complexity" evidence="1">
    <location>
        <begin position="99"/>
        <end position="122"/>
    </location>
</feature>
<feature type="compositionally biased region" description="Basic and acidic residues" evidence="1">
    <location>
        <begin position="327"/>
        <end position="338"/>
    </location>
</feature>
<protein>
    <submittedName>
        <fullName evidence="3">Uncharacterized protein</fullName>
    </submittedName>
</protein>
<feature type="compositionally biased region" description="Polar residues" evidence="1">
    <location>
        <begin position="489"/>
        <end position="498"/>
    </location>
</feature>
<feature type="region of interest" description="Disordered" evidence="1">
    <location>
        <begin position="362"/>
        <end position="400"/>
    </location>
</feature>